<keyword evidence="3" id="KW-1185">Reference proteome</keyword>
<sequence length="126" mass="14729">MFGNTRVILFMLFIVSVFGYIFSVMKEKIYLKNNMIVINKKSVTQEHIDEADMKEFIFDGHKVKSGDEIKVILKGNRKVEGILIGAKRKDRSMLIVTHKDEVKKFAIDNIKKFKIISKYGKFFKTF</sequence>
<accession>A0A9Q4AAI0</accession>
<keyword evidence="1" id="KW-0812">Transmembrane</keyword>
<evidence type="ECO:0000313" key="2">
    <source>
        <dbReference type="EMBL" id="MCG4564015.1"/>
    </source>
</evidence>
<dbReference type="EMBL" id="JAKNID010000002">
    <property type="protein sequence ID" value="MCG4564015.1"/>
    <property type="molecule type" value="Genomic_DNA"/>
</dbReference>
<protein>
    <submittedName>
        <fullName evidence="2">Uncharacterized protein</fullName>
    </submittedName>
</protein>
<comment type="caution">
    <text evidence="2">The sequence shown here is derived from an EMBL/GenBank/DDBJ whole genome shotgun (WGS) entry which is preliminary data.</text>
</comment>
<organism evidence="2 3">
    <name type="scientific">Anaerosalibacter bizertensis</name>
    <dbReference type="NCBI Taxonomy" id="932217"/>
    <lineage>
        <taxon>Bacteria</taxon>
        <taxon>Bacillati</taxon>
        <taxon>Bacillota</taxon>
        <taxon>Tissierellia</taxon>
        <taxon>Tissierellales</taxon>
        <taxon>Sporanaerobacteraceae</taxon>
        <taxon>Anaerosalibacter</taxon>
    </lineage>
</organism>
<keyword evidence="1" id="KW-1133">Transmembrane helix</keyword>
<feature type="transmembrane region" description="Helical" evidence="1">
    <location>
        <begin position="6"/>
        <end position="25"/>
    </location>
</feature>
<proteinExistence type="predicted"/>
<gene>
    <name evidence="2" type="ORF">L0P62_00990</name>
</gene>
<evidence type="ECO:0000256" key="1">
    <source>
        <dbReference type="SAM" id="Phobius"/>
    </source>
</evidence>
<evidence type="ECO:0000313" key="3">
    <source>
        <dbReference type="Proteomes" id="UP001108123"/>
    </source>
</evidence>
<keyword evidence="1" id="KW-0472">Membrane</keyword>
<dbReference type="AlphaFoldDB" id="A0A9Q4AAI0"/>
<reference evidence="2" key="1">
    <citation type="submission" date="2022-01" db="EMBL/GenBank/DDBJ databases">
        <title>Collection of gut derived symbiotic bacterial strains cultured from healthy donors.</title>
        <authorList>
            <person name="Lin H."/>
            <person name="Kohout C."/>
            <person name="Waligurski E."/>
            <person name="Pamer E.G."/>
        </authorList>
    </citation>
    <scope>NUCLEOTIDE SEQUENCE</scope>
    <source>
        <strain evidence="2">MSK.14.39</strain>
    </source>
</reference>
<name>A0A9Q4AAI0_9FIRM</name>
<dbReference type="Proteomes" id="UP001108123">
    <property type="component" value="Unassembled WGS sequence"/>
</dbReference>
<dbReference type="RefSeq" id="WP_226808449.1">
    <property type="nucleotide sequence ID" value="NZ_JAHLOA010000004.1"/>
</dbReference>